<feature type="non-terminal residue" evidence="2">
    <location>
        <position position="50"/>
    </location>
</feature>
<name>A0A382PSF6_9ZZZZ</name>
<evidence type="ECO:0000313" key="2">
    <source>
        <dbReference type="EMBL" id="SVC76166.1"/>
    </source>
</evidence>
<evidence type="ECO:0000259" key="1">
    <source>
        <dbReference type="Pfam" id="PF00696"/>
    </source>
</evidence>
<reference evidence="2" key="1">
    <citation type="submission" date="2018-05" db="EMBL/GenBank/DDBJ databases">
        <authorList>
            <person name="Lanie J.A."/>
            <person name="Ng W.-L."/>
            <person name="Kazmierczak K.M."/>
            <person name="Andrzejewski T.M."/>
            <person name="Davidsen T.M."/>
            <person name="Wayne K.J."/>
            <person name="Tettelin H."/>
            <person name="Glass J.I."/>
            <person name="Rusch D."/>
            <person name="Podicherti R."/>
            <person name="Tsui H.-C.T."/>
            <person name="Winkler M.E."/>
        </authorList>
    </citation>
    <scope>NUCLEOTIDE SEQUENCE</scope>
</reference>
<dbReference type="InterPro" id="IPR036393">
    <property type="entry name" value="AceGlu_kinase-like_sf"/>
</dbReference>
<dbReference type="AlphaFoldDB" id="A0A382PSF6"/>
<organism evidence="2">
    <name type="scientific">marine metagenome</name>
    <dbReference type="NCBI Taxonomy" id="408172"/>
    <lineage>
        <taxon>unclassified sequences</taxon>
        <taxon>metagenomes</taxon>
        <taxon>ecological metagenomes</taxon>
    </lineage>
</organism>
<dbReference type="SUPFAM" id="SSF53633">
    <property type="entry name" value="Carbamate kinase-like"/>
    <property type="match status" value="1"/>
</dbReference>
<protein>
    <recommendedName>
        <fullName evidence="1">Aspartate/glutamate/uridylate kinase domain-containing protein</fullName>
    </recommendedName>
</protein>
<dbReference type="EMBL" id="UINC01109382">
    <property type="protein sequence ID" value="SVC76166.1"/>
    <property type="molecule type" value="Genomic_DNA"/>
</dbReference>
<accession>A0A382PSF6</accession>
<dbReference type="InterPro" id="IPR001048">
    <property type="entry name" value="Asp/Glu/Uridylate_kinase"/>
</dbReference>
<dbReference type="Gene3D" id="3.40.1160.10">
    <property type="entry name" value="Acetylglutamate kinase-like"/>
    <property type="match status" value="1"/>
</dbReference>
<feature type="domain" description="Aspartate/glutamate/uridylate kinase" evidence="1">
    <location>
        <begin position="3"/>
        <end position="50"/>
    </location>
</feature>
<feature type="non-terminal residue" evidence="2">
    <location>
        <position position="1"/>
    </location>
</feature>
<proteinExistence type="predicted"/>
<dbReference type="Pfam" id="PF00696">
    <property type="entry name" value="AA_kinase"/>
    <property type="match status" value="1"/>
</dbReference>
<gene>
    <name evidence="2" type="ORF">METZ01_LOCUS329020</name>
</gene>
<sequence length="50" mass="5302">VSRVIVKLGGGLITDKTEYKHVQISHIGPVASVIKELVDMGHSVILVHGA</sequence>